<feature type="repeat" description="RCC1" evidence="1">
    <location>
        <begin position="346"/>
        <end position="405"/>
    </location>
</feature>
<dbReference type="AlphaFoldDB" id="A0A1Q3EMQ0"/>
<evidence type="ECO:0000256" key="2">
    <source>
        <dbReference type="SAM" id="MobiDB-lite"/>
    </source>
</evidence>
<gene>
    <name evidence="3" type="ORF">LENED_010510</name>
</gene>
<dbReference type="PANTHER" id="PTHR47563">
    <property type="entry name" value="PROTEIN FMP25, MITOCHONDRIAL"/>
    <property type="match status" value="1"/>
</dbReference>
<dbReference type="Pfam" id="PF13540">
    <property type="entry name" value="RCC1_2"/>
    <property type="match status" value="1"/>
</dbReference>
<comment type="caution">
    <text evidence="3">The sequence shown here is derived from an EMBL/GenBank/DDBJ whole genome shotgun (WGS) entry which is preliminary data.</text>
</comment>
<evidence type="ECO:0000313" key="3">
    <source>
        <dbReference type="EMBL" id="GAW08451.1"/>
    </source>
</evidence>
<dbReference type="Proteomes" id="UP000188533">
    <property type="component" value="Unassembled WGS sequence"/>
</dbReference>
<dbReference type="InterPro" id="IPR000408">
    <property type="entry name" value="Reg_chr_condens"/>
</dbReference>
<feature type="compositionally biased region" description="Low complexity" evidence="2">
    <location>
        <begin position="665"/>
        <end position="675"/>
    </location>
</feature>
<evidence type="ECO:0000313" key="4">
    <source>
        <dbReference type="Proteomes" id="UP000188533"/>
    </source>
</evidence>
<reference evidence="3 4" key="2">
    <citation type="submission" date="2017-02" db="EMBL/GenBank/DDBJ databases">
        <title>A genome survey and senescence transcriptome analysis in Lentinula edodes.</title>
        <authorList>
            <person name="Sakamoto Y."/>
            <person name="Nakade K."/>
            <person name="Sato S."/>
            <person name="Yoshida Y."/>
            <person name="Miyazaki K."/>
            <person name="Natsume S."/>
            <person name="Konno N."/>
        </authorList>
    </citation>
    <scope>NUCLEOTIDE SEQUENCE [LARGE SCALE GENOMIC DNA]</scope>
    <source>
        <strain evidence="3 4">NBRC 111202</strain>
    </source>
</reference>
<dbReference type="InterPro" id="IPR009091">
    <property type="entry name" value="RCC1/BLIP-II"/>
</dbReference>
<accession>A0A1Q3EMQ0</accession>
<dbReference type="GO" id="GO:0034551">
    <property type="term" value="P:mitochondrial respiratory chain complex III assembly"/>
    <property type="evidence" value="ECO:0007669"/>
    <property type="project" value="TreeGrafter"/>
</dbReference>
<dbReference type="STRING" id="5353.A0A1Q3EMQ0"/>
<feature type="region of interest" description="Disordered" evidence="2">
    <location>
        <begin position="57"/>
        <end position="76"/>
    </location>
</feature>
<dbReference type="PROSITE" id="PS50012">
    <property type="entry name" value="RCC1_3"/>
    <property type="match status" value="1"/>
</dbReference>
<feature type="region of interest" description="Disordered" evidence="2">
    <location>
        <begin position="656"/>
        <end position="675"/>
    </location>
</feature>
<proteinExistence type="predicted"/>
<dbReference type="PANTHER" id="PTHR47563:SF1">
    <property type="entry name" value="PROTEIN FMP25, MITOCHONDRIAL"/>
    <property type="match status" value="1"/>
</dbReference>
<dbReference type="GO" id="GO:0005743">
    <property type="term" value="C:mitochondrial inner membrane"/>
    <property type="evidence" value="ECO:0007669"/>
    <property type="project" value="TreeGrafter"/>
</dbReference>
<reference evidence="3 4" key="1">
    <citation type="submission" date="2016-08" db="EMBL/GenBank/DDBJ databases">
        <authorList>
            <consortium name="Lentinula edodes genome sequencing consortium"/>
            <person name="Sakamoto Y."/>
            <person name="Nakade K."/>
            <person name="Sato S."/>
            <person name="Yoshida Y."/>
            <person name="Miyazaki K."/>
            <person name="Natsume S."/>
            <person name="Konno N."/>
        </authorList>
    </citation>
    <scope>NUCLEOTIDE SEQUENCE [LARGE SCALE GENOMIC DNA]</scope>
    <source>
        <strain evidence="3 4">NBRC 111202</strain>
    </source>
</reference>
<name>A0A1Q3EMQ0_LENED</name>
<organism evidence="3 4">
    <name type="scientific">Lentinula edodes</name>
    <name type="common">Shiitake mushroom</name>
    <name type="synonym">Lentinus edodes</name>
    <dbReference type="NCBI Taxonomy" id="5353"/>
    <lineage>
        <taxon>Eukaryota</taxon>
        <taxon>Fungi</taxon>
        <taxon>Dikarya</taxon>
        <taxon>Basidiomycota</taxon>
        <taxon>Agaricomycotina</taxon>
        <taxon>Agaricomycetes</taxon>
        <taxon>Agaricomycetidae</taxon>
        <taxon>Agaricales</taxon>
        <taxon>Marasmiineae</taxon>
        <taxon>Omphalotaceae</taxon>
        <taxon>Lentinula</taxon>
    </lineage>
</organism>
<dbReference type="InterPro" id="IPR053245">
    <property type="entry name" value="MitoProcess-Associated"/>
</dbReference>
<dbReference type="Gene3D" id="2.130.10.30">
    <property type="entry name" value="Regulator of chromosome condensation 1/beta-lactamase-inhibitor protein II"/>
    <property type="match status" value="1"/>
</dbReference>
<keyword evidence="4" id="KW-1185">Reference proteome</keyword>
<dbReference type="SUPFAM" id="SSF50985">
    <property type="entry name" value="RCC1/BLIP-II"/>
    <property type="match status" value="1"/>
</dbReference>
<sequence length="881" mass="96125">MKYLLCFSNHNCHVQATTIRVGKAFVVFYCNFFEKLANAVASTPSFIQNDSLPPASFKHEYSTEQPKGPRPNSDDTLNTLVWGSNSSQKLLPDNSKSEVIQSPTTAKWLDNVALRDLALHKEYAACVDARGDVYQWGQGGQPSPVLKGQNIVQLQTTDAKIYALSSSGKIYALEADPMPRSEQDSIARSQLSWWKIGWIWGGEIIGASQEVVPRTELSWGERFISISAGTDHLLGLTSSGRAFAHPITNSANAYGQLGFRKFDMSSPDSKERIPVELVPKSVADPYAKASPFRRRDSQSGVTSEKTNTAVTLPFCPSIFEIPSLQSIKVSQLVAGGRSSFALTATGRVLGWGANEYGQIGLGDNITLDTITVPTEVILWRMAQGTQTKCVNVTAGGDLTCFTVERTTQPDTPRSSSTVELLLSGNGQYGSLGNNSYTNAQGSPTRARNVSNLTQYDDATKSLQPITPYSISVSPTGHVLLTLNSNLGRDLLAWGKNYNYELGNGKRSGLAVPTTLNDADGDRFLLRRKKAKEVLDLQGHVWKRDVEVEQKAVAGYNSMIYSSFFLTMSTYTSSVVHSSPTLSSSTMSSCDLGSEFRSGTSTLSTQAFSLVNNDSDDEIVFDISSGSHSSEEISTESSLDSDEEDFVVLSRPLLLPSRSATPNPPQLRVSLPSSSPSGLTSDFARLSMNSKSLKTLKNVATPVIDDDSPPLTPVDFRMSKNHRAGCRVGDEAPVVGLGFRPIVDDISESNFSTDYEQEADDSYVYEEAKKYVTSFLQNPSAYCESSSRLTLLQSLIIELGLSSSSLPMSLHAAQAVLKSQAFLNIREYLAVRDKGPDAVKQVMYPSRSALIKSIRKQPRNRASISWVKEHGLQVLLVTAYHH</sequence>
<protein>
    <submittedName>
        <fullName evidence="3">Mitochondrial protein fmp25</fullName>
    </submittedName>
</protein>
<evidence type="ECO:0000256" key="1">
    <source>
        <dbReference type="PROSITE-ProRule" id="PRU00235"/>
    </source>
</evidence>
<dbReference type="EMBL" id="BDGU01000641">
    <property type="protein sequence ID" value="GAW08451.1"/>
    <property type="molecule type" value="Genomic_DNA"/>
</dbReference>